<feature type="transmembrane region" description="Helical" evidence="6">
    <location>
        <begin position="221"/>
        <end position="241"/>
    </location>
</feature>
<evidence type="ECO:0000256" key="5">
    <source>
        <dbReference type="ARBA" id="ARBA00023136"/>
    </source>
</evidence>
<dbReference type="AlphaFoldDB" id="A0A0J6SP54"/>
<evidence type="ECO:0000256" key="6">
    <source>
        <dbReference type="RuleBase" id="RU363076"/>
    </source>
</evidence>
<keyword evidence="6" id="KW-1003">Cell membrane</keyword>
<dbReference type="Proteomes" id="UP000035955">
    <property type="component" value="Unassembled WGS sequence"/>
</dbReference>
<evidence type="ECO:0000313" key="7">
    <source>
        <dbReference type="EMBL" id="KMO35168.1"/>
    </source>
</evidence>
<gene>
    <name evidence="7" type="ORF">VQ02_17700</name>
</gene>
<dbReference type="InterPro" id="IPR045214">
    <property type="entry name" value="Surf1/Surf4"/>
</dbReference>
<keyword evidence="8" id="KW-1185">Reference proteome</keyword>
<comment type="caution">
    <text evidence="7">The sequence shown here is derived from an EMBL/GenBank/DDBJ whole genome shotgun (WGS) entry which is preliminary data.</text>
</comment>
<comment type="similarity">
    <text evidence="2 6">Belongs to the SURF1 family.</text>
</comment>
<dbReference type="InterPro" id="IPR002994">
    <property type="entry name" value="Surf1/Shy1"/>
</dbReference>
<reference evidence="7 8" key="1">
    <citation type="submission" date="2015-03" db="EMBL/GenBank/DDBJ databases">
        <title>Genome sequencing of Methylobacterium variabile DSM 16961.</title>
        <authorList>
            <person name="Chaudhry V."/>
            <person name="Patil P.B."/>
        </authorList>
    </citation>
    <scope>NUCLEOTIDE SEQUENCE [LARGE SCALE GENOMIC DNA]</scope>
    <source>
        <strain evidence="7 8">DSM 16961</strain>
    </source>
</reference>
<dbReference type="OrthoDB" id="6079986at2"/>
<dbReference type="Pfam" id="PF02104">
    <property type="entry name" value="SURF1"/>
    <property type="match status" value="1"/>
</dbReference>
<protein>
    <recommendedName>
        <fullName evidence="6">SURF1-like protein</fullName>
    </recommendedName>
</protein>
<keyword evidence="4 6" id="KW-1133">Transmembrane helix</keyword>
<feature type="transmembrane region" description="Helical" evidence="6">
    <location>
        <begin position="12"/>
        <end position="32"/>
    </location>
</feature>
<evidence type="ECO:0000256" key="1">
    <source>
        <dbReference type="ARBA" id="ARBA00004370"/>
    </source>
</evidence>
<dbReference type="GO" id="GO:0005886">
    <property type="term" value="C:plasma membrane"/>
    <property type="evidence" value="ECO:0007669"/>
    <property type="project" value="UniProtKB-SubCell"/>
</dbReference>
<dbReference type="EMBL" id="LABY01000122">
    <property type="protein sequence ID" value="KMO35168.1"/>
    <property type="molecule type" value="Genomic_DNA"/>
</dbReference>
<sequence>MTGGRRSALRDLLAPGLASLVCLAILIGLGTWQLERKAWKEALIDRIVARSRIEPPAPLPAFDAFDPAKDEFERVRATGRLLHDKETLVHGLAPGDMPGRALQGYYVVTPLRLDDGRTVLVNRGFVPTELKDPGRRAAGQVEGETTVTGMLRQSEARAMFVPAPNPATGEWFNRDVPGIAAAKGLGPVAPYLIEADATPIPGGWPKGGQLRVDLPNNHLQYAFTWFGLAVCLVGVFAAFALRRLRGDAVDGTRAAAGAPPPRP</sequence>
<evidence type="ECO:0000313" key="8">
    <source>
        <dbReference type="Proteomes" id="UP000035955"/>
    </source>
</evidence>
<evidence type="ECO:0000256" key="2">
    <source>
        <dbReference type="ARBA" id="ARBA00007165"/>
    </source>
</evidence>
<dbReference type="PATRIC" id="fig|298794.3.peg.696"/>
<comment type="subcellular location">
    <subcellularLocation>
        <location evidence="6">Cell membrane</location>
        <topology evidence="6">Multi-pass membrane protein</topology>
    </subcellularLocation>
    <subcellularLocation>
        <location evidence="1">Membrane</location>
    </subcellularLocation>
</comment>
<name>A0A0J6SP54_9HYPH</name>
<proteinExistence type="inferred from homology"/>
<evidence type="ECO:0000256" key="3">
    <source>
        <dbReference type="ARBA" id="ARBA00022692"/>
    </source>
</evidence>
<organism evidence="7 8">
    <name type="scientific">Methylobacterium variabile</name>
    <dbReference type="NCBI Taxonomy" id="298794"/>
    <lineage>
        <taxon>Bacteria</taxon>
        <taxon>Pseudomonadati</taxon>
        <taxon>Pseudomonadota</taxon>
        <taxon>Alphaproteobacteria</taxon>
        <taxon>Hyphomicrobiales</taxon>
        <taxon>Methylobacteriaceae</taxon>
        <taxon>Methylobacterium</taxon>
    </lineage>
</organism>
<dbReference type="RefSeq" id="WP_048445522.1">
    <property type="nucleotide sequence ID" value="NZ_LABY01000122.1"/>
</dbReference>
<dbReference type="PANTHER" id="PTHR23427">
    <property type="entry name" value="SURFEIT LOCUS PROTEIN"/>
    <property type="match status" value="1"/>
</dbReference>
<dbReference type="CDD" id="cd06662">
    <property type="entry name" value="SURF1"/>
    <property type="match status" value="1"/>
</dbReference>
<dbReference type="PANTHER" id="PTHR23427:SF2">
    <property type="entry name" value="SURFEIT LOCUS PROTEIN 1"/>
    <property type="match status" value="1"/>
</dbReference>
<accession>A0A0J6SP54</accession>
<keyword evidence="3 6" id="KW-0812">Transmembrane</keyword>
<evidence type="ECO:0000256" key="4">
    <source>
        <dbReference type="ARBA" id="ARBA00022989"/>
    </source>
</evidence>
<dbReference type="PROSITE" id="PS50895">
    <property type="entry name" value="SURF1"/>
    <property type="match status" value="1"/>
</dbReference>
<keyword evidence="5 6" id="KW-0472">Membrane</keyword>